<accession>H0JKI8</accession>
<dbReference type="EMBL" id="AHBW01000026">
    <property type="protein sequence ID" value="EHK86173.1"/>
    <property type="molecule type" value="Genomic_DNA"/>
</dbReference>
<evidence type="ECO:0000313" key="2">
    <source>
        <dbReference type="EMBL" id="EHK86173.1"/>
    </source>
</evidence>
<gene>
    <name evidence="2" type="ORF">AK37_00437</name>
</gene>
<feature type="compositionally biased region" description="Low complexity" evidence="1">
    <location>
        <begin position="67"/>
        <end position="81"/>
    </location>
</feature>
<organism evidence="2 3">
    <name type="scientific">Rhodococcus pyridinivorans AK37</name>
    <dbReference type="NCBI Taxonomy" id="1114960"/>
    <lineage>
        <taxon>Bacteria</taxon>
        <taxon>Bacillati</taxon>
        <taxon>Actinomycetota</taxon>
        <taxon>Actinomycetes</taxon>
        <taxon>Mycobacteriales</taxon>
        <taxon>Nocardiaceae</taxon>
        <taxon>Rhodococcus</taxon>
    </lineage>
</organism>
<comment type="caution">
    <text evidence="2">The sequence shown here is derived from an EMBL/GenBank/DDBJ whole genome shotgun (WGS) entry which is preliminary data.</text>
</comment>
<dbReference type="Proteomes" id="UP000005064">
    <property type="component" value="Unassembled WGS sequence"/>
</dbReference>
<reference evidence="2 3" key="1">
    <citation type="submission" date="2011-12" db="EMBL/GenBank/DDBJ databases">
        <authorList>
            <person name="Kriszt B."/>
            <person name="Tancsics A."/>
            <person name="Cserhati M."/>
            <person name="Toth A."/>
            <person name="Nagy I."/>
            <person name="Horvath B."/>
            <person name="Tamura T."/>
            <person name="Kukolya J."/>
            <person name="Szoboszlay S."/>
        </authorList>
    </citation>
    <scope>NUCLEOTIDE SEQUENCE [LARGE SCALE GENOMIC DNA]</scope>
    <source>
        <strain evidence="2 3">AK37</strain>
    </source>
</reference>
<sequence>MPGRDDRFAEISGPRPPLHGVRVRDRCSQGRRRAPQCGAQPRGTRGGCAGGDVARRQPRGIRDQLRGGPADEAAAGHPPGEAARDPHPPSRHGIVGRGDGRSSGSTAGAIRVAQHRAIARLKKEVTRAGERNG</sequence>
<protein>
    <submittedName>
        <fullName evidence="2">RNA polymerase sigma factor SigD</fullName>
    </submittedName>
</protein>
<evidence type="ECO:0000256" key="1">
    <source>
        <dbReference type="SAM" id="MobiDB-lite"/>
    </source>
</evidence>
<dbReference type="AlphaFoldDB" id="H0JKI8"/>
<evidence type="ECO:0000313" key="3">
    <source>
        <dbReference type="Proteomes" id="UP000005064"/>
    </source>
</evidence>
<feature type="region of interest" description="Disordered" evidence="1">
    <location>
        <begin position="1"/>
        <end position="111"/>
    </location>
</feature>
<proteinExistence type="predicted"/>
<name>H0JKI8_9NOCA</name>